<feature type="domain" description="Amidase" evidence="2">
    <location>
        <begin position="227"/>
        <end position="648"/>
    </location>
</feature>
<evidence type="ECO:0000313" key="5">
    <source>
        <dbReference type="Proteomes" id="UP000054302"/>
    </source>
</evidence>
<evidence type="ECO:0000256" key="1">
    <source>
        <dbReference type="SAM" id="SignalP"/>
    </source>
</evidence>
<dbReference type="Proteomes" id="UP000054302">
    <property type="component" value="Unassembled WGS sequence"/>
</dbReference>
<reference evidence="4 5" key="1">
    <citation type="submission" date="2015-01" db="EMBL/GenBank/DDBJ databases">
        <title>The Genome Sequence of Exophiala mesophila CBS40295.</title>
        <authorList>
            <consortium name="The Broad Institute Genomics Platform"/>
            <person name="Cuomo C."/>
            <person name="de Hoog S."/>
            <person name="Gorbushina A."/>
            <person name="Stielow B."/>
            <person name="Teixiera M."/>
            <person name="Abouelleil A."/>
            <person name="Chapman S.B."/>
            <person name="Priest M."/>
            <person name="Young S.K."/>
            <person name="Wortman J."/>
            <person name="Nusbaum C."/>
            <person name="Birren B."/>
        </authorList>
    </citation>
    <scope>NUCLEOTIDE SEQUENCE [LARGE SCALE GENOMIC DNA]</scope>
    <source>
        <strain evidence="4 5">CBS 40295</strain>
    </source>
</reference>
<dbReference type="AlphaFoldDB" id="A0A0D1WRD9"/>
<dbReference type="GeneID" id="27324054"/>
<dbReference type="SUPFAM" id="SSF75304">
    <property type="entry name" value="Amidase signature (AS) enzymes"/>
    <property type="match status" value="1"/>
</dbReference>
<dbReference type="Pfam" id="PF01425">
    <property type="entry name" value="Amidase"/>
    <property type="match status" value="1"/>
</dbReference>
<organism evidence="4 5">
    <name type="scientific">Exophiala mesophila</name>
    <name type="common">Black yeast-like fungus</name>
    <dbReference type="NCBI Taxonomy" id="212818"/>
    <lineage>
        <taxon>Eukaryota</taxon>
        <taxon>Fungi</taxon>
        <taxon>Dikarya</taxon>
        <taxon>Ascomycota</taxon>
        <taxon>Pezizomycotina</taxon>
        <taxon>Eurotiomycetes</taxon>
        <taxon>Chaetothyriomycetidae</taxon>
        <taxon>Chaetothyriales</taxon>
        <taxon>Herpotrichiellaceae</taxon>
        <taxon>Exophiala</taxon>
    </lineage>
</organism>
<dbReference type="Pfam" id="PF26053">
    <property type="entry name" value="DUF8016"/>
    <property type="match status" value="1"/>
</dbReference>
<name>A0A0D1WRD9_EXOME</name>
<dbReference type="OMA" id="GANPWEW"/>
<protein>
    <submittedName>
        <fullName evidence="4">Uncharacterized protein</fullName>
    </submittedName>
</protein>
<dbReference type="EMBL" id="KN847523">
    <property type="protein sequence ID" value="KIV91695.1"/>
    <property type="molecule type" value="Genomic_DNA"/>
</dbReference>
<sequence>MLRHGAFALSLVGLALSSPILKRDELKSWTSITGGDIVFKLGNVSYLGLTSTPAAKTKGDILGDPIPFTVVKTTECEITSEVIEGTIAKYLSGDDVYSEAFLEGIYISSTCEGGATLDASAYGFVKSTGCSKFLVDTAIKVTDASASAVDGLSTLEPGPYVAKIGDGSASFSLAYRLYQDRYRTFVFGAYPNLDVEGSFKALPDILTDYQDPLIPVPSRIYSWSDPRPFAGLRIGVKDLYDVQGLQTAGGSRAWAEYYPISPVTAPAIQRIIDLGGQVVGKQKTAQFASGADPWGWFDVQYPFNPRGDGWLTCSASSSGGGCSIAAYDWLDNTIGSDTGSSMRRPASVSGTYGNRPSQGMMSLEKVQPLGAAQDTAGVFSRDPYQFAYFAKNWYIPELHQDASINGLAPMSAPDNYSLPKTVYYDPGYLPVRNEAADALVQQFYESLQTVIGMTKVDVNLSEIVINHPEPAVYNTTFRGAASSLLNTRSQWLAVAEPLLTYYAETYEGRFPPIDPARRPGWIARTPERFTDEDYANALEIKRSFSDWMNEDFLGYSDETCSDAIWIYDVGTGGLPSYREEPLLVDNPNATRLNYSPPNTVTNGVSYCSFAGCVDITIPIGQVPYFSNVTRTEEQVPVAVNLVARRGCDFVIFDLITALADAGVLKTVKTGREAF</sequence>
<dbReference type="PANTHER" id="PTHR46310">
    <property type="entry name" value="AMIDASE 1"/>
    <property type="match status" value="1"/>
</dbReference>
<gene>
    <name evidence="4" type="ORF">PV10_06209</name>
</gene>
<keyword evidence="1" id="KW-0732">Signal</keyword>
<dbReference type="RefSeq" id="XP_016223269.1">
    <property type="nucleotide sequence ID" value="XM_016370976.1"/>
</dbReference>
<dbReference type="PANTHER" id="PTHR46310:SF7">
    <property type="entry name" value="AMIDASE 1"/>
    <property type="match status" value="1"/>
</dbReference>
<dbReference type="InterPro" id="IPR036928">
    <property type="entry name" value="AS_sf"/>
</dbReference>
<dbReference type="STRING" id="212818.A0A0D1WRD9"/>
<feature type="domain" description="Scytalone dehydratase-like protein Arp1 N-terminal" evidence="3">
    <location>
        <begin position="62"/>
        <end position="176"/>
    </location>
</feature>
<dbReference type="InterPro" id="IPR023631">
    <property type="entry name" value="Amidase_dom"/>
</dbReference>
<dbReference type="OrthoDB" id="5423360at2759"/>
<proteinExistence type="predicted"/>
<evidence type="ECO:0000259" key="2">
    <source>
        <dbReference type="Pfam" id="PF01425"/>
    </source>
</evidence>
<feature type="signal peptide" evidence="1">
    <location>
        <begin position="1"/>
        <end position="17"/>
    </location>
</feature>
<dbReference type="VEuPathDB" id="FungiDB:PV10_06209"/>
<feature type="chain" id="PRO_5002245990" evidence="1">
    <location>
        <begin position="18"/>
        <end position="674"/>
    </location>
</feature>
<keyword evidence="5" id="KW-1185">Reference proteome</keyword>
<dbReference type="Gene3D" id="3.90.1300.10">
    <property type="entry name" value="Amidase signature (AS) domain"/>
    <property type="match status" value="1"/>
</dbReference>
<evidence type="ECO:0000259" key="3">
    <source>
        <dbReference type="Pfam" id="PF26053"/>
    </source>
</evidence>
<evidence type="ECO:0000313" key="4">
    <source>
        <dbReference type="EMBL" id="KIV91695.1"/>
    </source>
</evidence>
<accession>A0A0D1WRD9</accession>
<dbReference type="HOGENOM" id="CLU_020129_1_0_1"/>
<dbReference type="InterPro" id="IPR058329">
    <property type="entry name" value="Arp1_N"/>
</dbReference>